<dbReference type="Pfam" id="PF06725">
    <property type="entry name" value="3D"/>
    <property type="match status" value="1"/>
</dbReference>
<dbReference type="Pfam" id="PF07501">
    <property type="entry name" value="G5"/>
    <property type="match status" value="1"/>
</dbReference>
<keyword evidence="2" id="KW-1133">Transmembrane helix</keyword>
<protein>
    <submittedName>
        <fullName evidence="4">Cell wall-binding protein YocH</fullName>
    </submittedName>
</protein>
<keyword evidence="2" id="KW-0812">Transmembrane</keyword>
<keyword evidence="2" id="KW-0472">Membrane</keyword>
<keyword evidence="5" id="KW-1185">Reference proteome</keyword>
<proteinExistence type="predicted"/>
<dbReference type="Gene3D" id="2.40.40.10">
    <property type="entry name" value="RlpA-like domain"/>
    <property type="match status" value="1"/>
</dbReference>
<evidence type="ECO:0000256" key="1">
    <source>
        <dbReference type="ARBA" id="ARBA00022729"/>
    </source>
</evidence>
<dbReference type="EMBL" id="MZGW01000008">
    <property type="protein sequence ID" value="OPJ55067.1"/>
    <property type="molecule type" value="Genomic_DNA"/>
</dbReference>
<feature type="domain" description="G5" evidence="3">
    <location>
        <begin position="140"/>
        <end position="220"/>
    </location>
</feature>
<evidence type="ECO:0000256" key="2">
    <source>
        <dbReference type="SAM" id="Phobius"/>
    </source>
</evidence>
<gene>
    <name evidence="4" type="primary">yocH</name>
    <name evidence="4" type="ORF">CLOTH_17320</name>
</gene>
<evidence type="ECO:0000313" key="5">
    <source>
        <dbReference type="Proteomes" id="UP000190140"/>
    </source>
</evidence>
<evidence type="ECO:0000259" key="3">
    <source>
        <dbReference type="PROSITE" id="PS51109"/>
    </source>
</evidence>
<dbReference type="CDD" id="cd14667">
    <property type="entry name" value="3D_containing_proteins"/>
    <property type="match status" value="1"/>
</dbReference>
<dbReference type="InterPro" id="IPR051933">
    <property type="entry name" value="Resuscitation_pf_RpfB"/>
</dbReference>
<dbReference type="GO" id="GO:0019867">
    <property type="term" value="C:outer membrane"/>
    <property type="evidence" value="ECO:0007669"/>
    <property type="project" value="InterPro"/>
</dbReference>
<dbReference type="Pfam" id="PF03990">
    <property type="entry name" value="DUF348"/>
    <property type="match status" value="2"/>
</dbReference>
<dbReference type="InterPro" id="IPR036908">
    <property type="entry name" value="RlpA-like_sf"/>
</dbReference>
<dbReference type="SUPFAM" id="SSF50685">
    <property type="entry name" value="Barwin-like endoglucanases"/>
    <property type="match status" value="1"/>
</dbReference>
<dbReference type="InterPro" id="IPR007137">
    <property type="entry name" value="DUF348"/>
</dbReference>
<reference evidence="4 5" key="1">
    <citation type="submission" date="2017-03" db="EMBL/GenBank/DDBJ databases">
        <title>Genome sequence of Clostridium thermoalcaliphilum DSM 7309.</title>
        <authorList>
            <person name="Poehlein A."/>
            <person name="Daniel R."/>
        </authorList>
    </citation>
    <scope>NUCLEOTIDE SEQUENCE [LARGE SCALE GENOMIC DNA]</scope>
    <source>
        <strain evidence="4 5">DSM 7309</strain>
    </source>
</reference>
<dbReference type="SMART" id="SM01208">
    <property type="entry name" value="G5"/>
    <property type="match status" value="1"/>
</dbReference>
<dbReference type="Gene3D" id="2.20.230.10">
    <property type="entry name" value="Resuscitation-promoting factor rpfb"/>
    <property type="match status" value="1"/>
</dbReference>
<organism evidence="4 5">
    <name type="scientific">Alkalithermobacter paradoxus</name>
    <dbReference type="NCBI Taxonomy" id="29349"/>
    <lineage>
        <taxon>Bacteria</taxon>
        <taxon>Bacillati</taxon>
        <taxon>Bacillota</taxon>
        <taxon>Clostridia</taxon>
        <taxon>Peptostreptococcales</taxon>
        <taxon>Tepidibacteraceae</taxon>
        <taxon>Alkalithermobacter</taxon>
    </lineage>
</organism>
<dbReference type="PROSITE" id="PS51109">
    <property type="entry name" value="G5"/>
    <property type="match status" value="1"/>
</dbReference>
<name>A0A1V4I673_9FIRM</name>
<keyword evidence="1" id="KW-0732">Signal</keyword>
<dbReference type="InterPro" id="IPR010611">
    <property type="entry name" value="3D_dom"/>
</dbReference>
<evidence type="ECO:0000313" key="4">
    <source>
        <dbReference type="EMBL" id="OPJ55067.1"/>
    </source>
</evidence>
<feature type="transmembrane region" description="Helical" evidence="2">
    <location>
        <begin position="7"/>
        <end position="28"/>
    </location>
</feature>
<dbReference type="Proteomes" id="UP000190140">
    <property type="component" value="Unassembled WGS sequence"/>
</dbReference>
<dbReference type="AlphaFoldDB" id="A0A1V4I673"/>
<dbReference type="STRING" id="29349.CLOTH_17320"/>
<dbReference type="OrthoDB" id="9798935at2"/>
<dbReference type="GO" id="GO:0004553">
    <property type="term" value="F:hydrolase activity, hydrolyzing O-glycosyl compounds"/>
    <property type="evidence" value="ECO:0007669"/>
    <property type="project" value="InterPro"/>
</dbReference>
<dbReference type="GO" id="GO:0009254">
    <property type="term" value="P:peptidoglycan turnover"/>
    <property type="evidence" value="ECO:0007669"/>
    <property type="project" value="InterPro"/>
</dbReference>
<sequence>MSLKTKKIYILIISVCLILGTTGIYQALNKKLSIKLEDETIAVSTFASTVREVLEENDIQISSNDKVLPDMDTKLKDGMEILIKKAFNVALLVDGKERTIISTGESVRDLLKEENIELSELDKVFPSLDHKLKPNDEIKIVRVTETIVTESKSIPFVVNTIYDDNLEIGKVVNVQKGSEGKKELSYKIIEEDGKEVQRILVSENVVKEPQNEVIKKGSKNFIITSRGERRTFTKSMVVSASAYTAGYESTGKTPCHPQYGITSMGTRVRHGVIAVDPKVIPLGSSVYIESMGIYRAEDTGGAIKGNKIDIYMDDLSRARKFGRRNLKIYVLK</sequence>
<dbReference type="InterPro" id="IPR011098">
    <property type="entry name" value="G5_dom"/>
</dbReference>
<comment type="caution">
    <text evidence="4">The sequence shown here is derived from an EMBL/GenBank/DDBJ whole genome shotgun (WGS) entry which is preliminary data.</text>
</comment>
<dbReference type="PANTHER" id="PTHR39160:SF4">
    <property type="entry name" value="RESUSCITATION-PROMOTING FACTOR RPFB"/>
    <property type="match status" value="1"/>
</dbReference>
<dbReference type="PANTHER" id="PTHR39160">
    <property type="entry name" value="CELL WALL-BINDING PROTEIN YOCH"/>
    <property type="match status" value="1"/>
</dbReference>
<accession>A0A1V4I673</accession>
<dbReference type="InterPro" id="IPR059180">
    <property type="entry name" value="3D_YorM"/>
</dbReference>
<dbReference type="RefSeq" id="WP_079413132.1">
    <property type="nucleotide sequence ID" value="NZ_MZGW01000008.1"/>
</dbReference>